<keyword evidence="1" id="KW-0812">Transmembrane</keyword>
<sequence>MHKPIKRETKPVAGGRNGAAFFYLATLVPSLLLFGCVFFTLGLYRMWPIFLTVSLYCTVTTLARSPLLHFGATFASAFLFTLLLVRLGHINRVFFTKPNEHFLVKRIYVNYNVVCNGWACALFALIRTVSVSLNQPSPKVVPGLLNHVRYKLSQIRFGAISTQIAIVYVTLHSIHMAIGRLTNAILFLVRLKLDIVSFRLYVLNTVVFIGSILLFNLILVVYDALVEYNSNEFGRSGHLRPFRLLQKYNSPTVEKLLDQIEGLKKEYLDTFVVRVPAVGSQNGTEATRQYHSLKQVGYAVVYRIRLGLFLVRYGYFASKMDEMEYVRKQELNRRIERINVDLGVVLPQFN</sequence>
<feature type="transmembrane region" description="Helical" evidence="1">
    <location>
        <begin position="201"/>
        <end position="222"/>
    </location>
</feature>
<proteinExistence type="predicted"/>
<gene>
    <name evidence="2" type="ORF">ECANGB1_891</name>
</gene>
<keyword evidence="3" id="KW-1185">Reference proteome</keyword>
<evidence type="ECO:0000256" key="1">
    <source>
        <dbReference type="SAM" id="Phobius"/>
    </source>
</evidence>
<keyword evidence="1" id="KW-0472">Membrane</keyword>
<organism evidence="2 3">
    <name type="scientific">Enterospora canceri</name>
    <dbReference type="NCBI Taxonomy" id="1081671"/>
    <lineage>
        <taxon>Eukaryota</taxon>
        <taxon>Fungi</taxon>
        <taxon>Fungi incertae sedis</taxon>
        <taxon>Microsporidia</taxon>
        <taxon>Enterocytozoonidae</taxon>
        <taxon>Enterospora</taxon>
    </lineage>
</organism>
<keyword evidence="1" id="KW-1133">Transmembrane helix</keyword>
<feature type="transmembrane region" description="Helical" evidence="1">
    <location>
        <begin position="21"/>
        <end position="47"/>
    </location>
</feature>
<comment type="caution">
    <text evidence="2">The sequence shown here is derived from an EMBL/GenBank/DDBJ whole genome shotgun (WGS) entry which is preliminary data.</text>
</comment>
<feature type="transmembrane region" description="Helical" evidence="1">
    <location>
        <begin position="67"/>
        <end position="87"/>
    </location>
</feature>
<reference evidence="2 3" key="1">
    <citation type="journal article" date="2017" name="Environ. Microbiol.">
        <title>Decay of the glycolytic pathway and adaptation to intranuclear parasitism within Enterocytozoonidae microsporidia.</title>
        <authorList>
            <person name="Wiredu Boakye D."/>
            <person name="Jaroenlak P."/>
            <person name="Prachumwat A."/>
            <person name="Williams T.A."/>
            <person name="Bateman K.S."/>
            <person name="Itsathitphaisarn O."/>
            <person name="Sritunyalucksana K."/>
            <person name="Paszkiewicz K.H."/>
            <person name="Moore K.A."/>
            <person name="Stentiford G.D."/>
            <person name="Williams B.A."/>
        </authorList>
    </citation>
    <scope>NUCLEOTIDE SEQUENCE [LARGE SCALE GENOMIC DNA]</scope>
    <source>
        <strain evidence="2 3">GB1</strain>
    </source>
</reference>
<evidence type="ECO:0000313" key="2">
    <source>
        <dbReference type="EMBL" id="ORD93159.1"/>
    </source>
</evidence>
<dbReference type="AlphaFoldDB" id="A0A1Y1S471"/>
<name>A0A1Y1S471_9MICR</name>
<dbReference type="EMBL" id="LWDP01000171">
    <property type="protein sequence ID" value="ORD93159.1"/>
    <property type="molecule type" value="Genomic_DNA"/>
</dbReference>
<dbReference type="Proteomes" id="UP000192639">
    <property type="component" value="Unassembled WGS sequence"/>
</dbReference>
<feature type="transmembrane region" description="Helical" evidence="1">
    <location>
        <begin position="165"/>
        <end position="189"/>
    </location>
</feature>
<evidence type="ECO:0000313" key="3">
    <source>
        <dbReference type="Proteomes" id="UP000192639"/>
    </source>
</evidence>
<accession>A0A1Y1S471</accession>
<feature type="transmembrane region" description="Helical" evidence="1">
    <location>
        <begin position="108"/>
        <end position="126"/>
    </location>
</feature>
<protein>
    <submittedName>
        <fullName evidence="2">Uncharacterized protein</fullName>
    </submittedName>
</protein>
<dbReference type="VEuPathDB" id="MicrosporidiaDB:ECANGB1_891"/>